<evidence type="ECO:0000256" key="2">
    <source>
        <dbReference type="ARBA" id="ARBA00022737"/>
    </source>
</evidence>
<dbReference type="Gene3D" id="1.10.287.110">
    <property type="entry name" value="DnaJ domain"/>
    <property type="match status" value="1"/>
</dbReference>
<keyword evidence="4" id="KW-0862">Zinc</keyword>
<sequence length="323" mass="34457">MPDSDYYEVLGVARDATPDAIKKAYRAMARKHHPDVNPGDKAAEKKFKEVQQAYDVLSDPEKKALYDRYGSAAFEGMAAAGPRTNASEWTSQFGGHGYENVDFSDFFSQFNQGQGAGEEGGAGIFEDLLGRMRGGRASSRPRAGRPVEAHLSIPFLTAVRGGETSINVQRSDGSTESLVVKIPPGVDNGAKLRLKGQGEAATKGGPRGDMTIEISVEPHPYFKRDGRDLVVEVPIGVAEAILGAKVDVPSLDGNKSLTIPAGASSGQKLRLKGQGVPAAGGKPAGDLFVQLKVVVPRNVDDASRKLIEEFAERNKQAPRAGLW</sequence>
<dbReference type="InterPro" id="IPR002939">
    <property type="entry name" value="DnaJ_C"/>
</dbReference>
<keyword evidence="7" id="KW-0238">DNA-binding</keyword>
<evidence type="ECO:0000256" key="5">
    <source>
        <dbReference type="ARBA" id="ARBA00023186"/>
    </source>
</evidence>
<dbReference type="InterPro" id="IPR036869">
    <property type="entry name" value="J_dom_sf"/>
</dbReference>
<organism evidence="7 8">
    <name type="scientific">Aquisphaera giovannonii</name>
    <dbReference type="NCBI Taxonomy" id="406548"/>
    <lineage>
        <taxon>Bacteria</taxon>
        <taxon>Pseudomonadati</taxon>
        <taxon>Planctomycetota</taxon>
        <taxon>Planctomycetia</taxon>
        <taxon>Isosphaerales</taxon>
        <taxon>Isosphaeraceae</taxon>
        <taxon>Aquisphaera</taxon>
    </lineage>
</organism>
<name>A0A5B9W351_9BACT</name>
<dbReference type="SUPFAM" id="SSF49493">
    <property type="entry name" value="HSP40/DnaJ peptide-binding domain"/>
    <property type="match status" value="2"/>
</dbReference>
<dbReference type="InterPro" id="IPR008971">
    <property type="entry name" value="HSP40/DnaJ_pept-bd"/>
</dbReference>
<dbReference type="PANTHER" id="PTHR43096">
    <property type="entry name" value="DNAJ HOMOLOG 1, MITOCHONDRIAL-RELATED"/>
    <property type="match status" value="1"/>
</dbReference>
<dbReference type="AlphaFoldDB" id="A0A5B9W351"/>
<feature type="domain" description="J" evidence="6">
    <location>
        <begin position="5"/>
        <end position="70"/>
    </location>
</feature>
<dbReference type="RefSeq" id="WP_148594403.1">
    <property type="nucleotide sequence ID" value="NZ_CP042997.1"/>
</dbReference>
<keyword evidence="8" id="KW-1185">Reference proteome</keyword>
<evidence type="ECO:0000256" key="1">
    <source>
        <dbReference type="ARBA" id="ARBA00022723"/>
    </source>
</evidence>
<dbReference type="Pfam" id="PF01556">
    <property type="entry name" value="DnaJ_C"/>
    <property type="match status" value="1"/>
</dbReference>
<evidence type="ECO:0000313" key="8">
    <source>
        <dbReference type="Proteomes" id="UP000324233"/>
    </source>
</evidence>
<keyword evidence="1" id="KW-0479">Metal-binding</keyword>
<dbReference type="Gene3D" id="2.60.260.20">
    <property type="entry name" value="Urease metallochaperone UreE, N-terminal domain"/>
    <property type="match status" value="2"/>
</dbReference>
<dbReference type="GO" id="GO:0008270">
    <property type="term" value="F:zinc ion binding"/>
    <property type="evidence" value="ECO:0007669"/>
    <property type="project" value="UniProtKB-KW"/>
</dbReference>
<dbReference type="InterPro" id="IPR018253">
    <property type="entry name" value="DnaJ_domain_CS"/>
</dbReference>
<keyword evidence="2" id="KW-0677">Repeat</keyword>
<dbReference type="Proteomes" id="UP000324233">
    <property type="component" value="Chromosome"/>
</dbReference>
<reference evidence="7 8" key="1">
    <citation type="submission" date="2019-08" db="EMBL/GenBank/DDBJ databases">
        <title>Deep-cultivation of Planctomycetes and their phenomic and genomic characterization uncovers novel biology.</title>
        <authorList>
            <person name="Wiegand S."/>
            <person name="Jogler M."/>
            <person name="Boedeker C."/>
            <person name="Pinto D."/>
            <person name="Vollmers J."/>
            <person name="Rivas-Marin E."/>
            <person name="Kohn T."/>
            <person name="Peeters S.H."/>
            <person name="Heuer A."/>
            <person name="Rast P."/>
            <person name="Oberbeckmann S."/>
            <person name="Bunk B."/>
            <person name="Jeske O."/>
            <person name="Meyerdierks A."/>
            <person name="Storesund J.E."/>
            <person name="Kallscheuer N."/>
            <person name="Luecker S."/>
            <person name="Lage O.M."/>
            <person name="Pohl T."/>
            <person name="Merkel B.J."/>
            <person name="Hornburger P."/>
            <person name="Mueller R.-W."/>
            <person name="Bruemmer F."/>
            <person name="Labrenz M."/>
            <person name="Spormann A.M."/>
            <person name="Op den Camp H."/>
            <person name="Overmann J."/>
            <person name="Amann R."/>
            <person name="Jetten M.S.M."/>
            <person name="Mascher T."/>
            <person name="Medema M.H."/>
            <person name="Devos D.P."/>
            <person name="Kaster A.-K."/>
            <person name="Ovreas L."/>
            <person name="Rohde M."/>
            <person name="Galperin M.Y."/>
            <person name="Jogler C."/>
        </authorList>
    </citation>
    <scope>NUCLEOTIDE SEQUENCE [LARGE SCALE GENOMIC DNA]</scope>
    <source>
        <strain evidence="7 8">OJF2</strain>
    </source>
</reference>
<dbReference type="InterPro" id="IPR001623">
    <property type="entry name" value="DnaJ_domain"/>
</dbReference>
<keyword evidence="5" id="KW-0143">Chaperone</keyword>
<dbReference type="EMBL" id="CP042997">
    <property type="protein sequence ID" value="QEH34485.1"/>
    <property type="molecule type" value="Genomic_DNA"/>
</dbReference>
<dbReference type="PRINTS" id="PR00625">
    <property type="entry name" value="JDOMAIN"/>
</dbReference>
<evidence type="ECO:0000256" key="4">
    <source>
        <dbReference type="ARBA" id="ARBA00022833"/>
    </source>
</evidence>
<dbReference type="GO" id="GO:0042026">
    <property type="term" value="P:protein refolding"/>
    <property type="evidence" value="ECO:0007669"/>
    <property type="project" value="TreeGrafter"/>
</dbReference>
<dbReference type="SUPFAM" id="SSF46565">
    <property type="entry name" value="Chaperone J-domain"/>
    <property type="match status" value="1"/>
</dbReference>
<dbReference type="PANTHER" id="PTHR43096:SF52">
    <property type="entry name" value="DNAJ HOMOLOG 1, MITOCHONDRIAL-RELATED"/>
    <property type="match status" value="1"/>
</dbReference>
<dbReference type="CDD" id="cd06257">
    <property type="entry name" value="DnaJ"/>
    <property type="match status" value="1"/>
</dbReference>
<dbReference type="PROSITE" id="PS50076">
    <property type="entry name" value="DNAJ_2"/>
    <property type="match status" value="1"/>
</dbReference>
<protein>
    <submittedName>
        <fullName evidence="7">Curved DNA-binding protein</fullName>
    </submittedName>
</protein>
<dbReference type="KEGG" id="agv:OJF2_30240"/>
<keyword evidence="3" id="KW-0863">Zinc-finger</keyword>
<dbReference type="FunFam" id="2.60.260.20:FF:000005">
    <property type="entry name" value="Chaperone protein dnaJ 1, mitochondrial"/>
    <property type="match status" value="1"/>
</dbReference>
<proteinExistence type="predicted"/>
<dbReference type="SMART" id="SM00271">
    <property type="entry name" value="DnaJ"/>
    <property type="match status" value="1"/>
</dbReference>
<accession>A0A5B9W351</accession>
<dbReference type="GO" id="GO:0005737">
    <property type="term" value="C:cytoplasm"/>
    <property type="evidence" value="ECO:0007669"/>
    <property type="project" value="TreeGrafter"/>
</dbReference>
<dbReference type="GO" id="GO:0051082">
    <property type="term" value="F:unfolded protein binding"/>
    <property type="evidence" value="ECO:0007669"/>
    <property type="project" value="InterPro"/>
</dbReference>
<dbReference type="GO" id="GO:0003677">
    <property type="term" value="F:DNA binding"/>
    <property type="evidence" value="ECO:0007669"/>
    <property type="project" value="UniProtKB-KW"/>
</dbReference>
<dbReference type="PROSITE" id="PS00636">
    <property type="entry name" value="DNAJ_1"/>
    <property type="match status" value="1"/>
</dbReference>
<evidence type="ECO:0000256" key="3">
    <source>
        <dbReference type="ARBA" id="ARBA00022771"/>
    </source>
</evidence>
<dbReference type="CDD" id="cd10747">
    <property type="entry name" value="DnaJ_C"/>
    <property type="match status" value="1"/>
</dbReference>
<evidence type="ECO:0000259" key="6">
    <source>
        <dbReference type="PROSITE" id="PS50076"/>
    </source>
</evidence>
<dbReference type="Pfam" id="PF00226">
    <property type="entry name" value="DnaJ"/>
    <property type="match status" value="1"/>
</dbReference>
<evidence type="ECO:0000313" key="7">
    <source>
        <dbReference type="EMBL" id="QEH34485.1"/>
    </source>
</evidence>
<gene>
    <name evidence="7" type="primary">cbpA</name>
    <name evidence="7" type="ORF">OJF2_30240</name>
</gene>
<dbReference type="OrthoDB" id="9779889at2"/>